<evidence type="ECO:0000313" key="1">
    <source>
        <dbReference type="EMBL" id="RML40980.1"/>
    </source>
</evidence>
<protein>
    <submittedName>
        <fullName evidence="1">Uncharacterized protein</fullName>
    </submittedName>
</protein>
<dbReference type="EMBL" id="RBUQ01000106">
    <property type="protein sequence ID" value="RMV39285.1"/>
    <property type="molecule type" value="Genomic_DNA"/>
</dbReference>
<proteinExistence type="predicted"/>
<evidence type="ECO:0000313" key="3">
    <source>
        <dbReference type="Proteomes" id="UP000271631"/>
    </source>
</evidence>
<evidence type="ECO:0000313" key="4">
    <source>
        <dbReference type="Proteomes" id="UP000282378"/>
    </source>
</evidence>
<evidence type="ECO:0000313" key="2">
    <source>
        <dbReference type="EMBL" id="RMV39285.1"/>
    </source>
</evidence>
<reference evidence="3 4" key="1">
    <citation type="submission" date="2018-08" db="EMBL/GenBank/DDBJ databases">
        <title>Recombination of ecologically and evolutionarily significant loci maintains genetic cohesion in the Pseudomonas syringae species complex.</title>
        <authorList>
            <person name="Dillon M."/>
            <person name="Thakur S."/>
            <person name="Almeida R.N.D."/>
            <person name="Weir B.S."/>
            <person name="Guttman D.S."/>
        </authorList>
    </citation>
    <scope>NUCLEOTIDE SEQUENCE [LARGE SCALE GENOMIC DNA]</scope>
    <source>
        <strain evidence="1 4">88_10</strain>
        <strain evidence="2 3">ICMP 11281</strain>
    </source>
</reference>
<sequence length="40" mass="4867">MWCSEPNITFIEQREDLRWNENEVMPEQASKQSDNRLSVR</sequence>
<name>A0A0N0FZ53_PSEYM</name>
<dbReference type="EMBL" id="RBNL01003993">
    <property type="protein sequence ID" value="RML40980.1"/>
    <property type="molecule type" value="Genomic_DNA"/>
</dbReference>
<dbReference type="AlphaFoldDB" id="A0A0N0FZ53"/>
<organism evidence="1 4">
    <name type="scientific">Pseudomonas syringae pv. maculicola</name>
    <dbReference type="NCBI Taxonomy" id="59511"/>
    <lineage>
        <taxon>Bacteria</taxon>
        <taxon>Pseudomonadati</taxon>
        <taxon>Pseudomonadota</taxon>
        <taxon>Gammaproteobacteria</taxon>
        <taxon>Pseudomonadales</taxon>
        <taxon>Pseudomonadaceae</taxon>
        <taxon>Pseudomonas</taxon>
    </lineage>
</organism>
<dbReference type="Proteomes" id="UP000271631">
    <property type="component" value="Unassembled WGS sequence"/>
</dbReference>
<comment type="caution">
    <text evidence="1">The sequence shown here is derived from an EMBL/GenBank/DDBJ whole genome shotgun (WGS) entry which is preliminary data.</text>
</comment>
<dbReference type="Proteomes" id="UP000282378">
    <property type="component" value="Unassembled WGS sequence"/>
</dbReference>
<gene>
    <name evidence="2" type="ORF">ALP13_101881</name>
    <name evidence="1" type="ORF">APX70_100380</name>
</gene>
<accession>A0A0N0FZ53</accession>